<sequence>MKDAKKLNLGCGTDIKPDWVNLDSSHLPGVDIVHDIAALPLPFPDGQFEEILCRDILEHLDYAPVLRDIHRIMAPGGLLRIRVPHFTSKHNFIDPTHKRLFSVNTFDFFVKNSALKRERAYYFDFAFERIASRRITFERSSRIYAYNRIVEWLANLSPRSQEIYESTAPSRLFPAYNIEITLVK</sequence>
<gene>
    <name evidence="2" type="ORF">A3J58_02670</name>
</gene>
<dbReference type="Pfam" id="PF08241">
    <property type="entry name" value="Methyltransf_11"/>
    <property type="match status" value="1"/>
</dbReference>
<evidence type="ECO:0000313" key="2">
    <source>
        <dbReference type="EMBL" id="OHA02742.1"/>
    </source>
</evidence>
<proteinExistence type="predicted"/>
<evidence type="ECO:0000313" key="3">
    <source>
        <dbReference type="Proteomes" id="UP000178510"/>
    </source>
</evidence>
<dbReference type="AlphaFoldDB" id="A0A1G2KVU7"/>
<name>A0A1G2KVU7_9BACT</name>
<dbReference type="GO" id="GO:0008757">
    <property type="term" value="F:S-adenosylmethionine-dependent methyltransferase activity"/>
    <property type="evidence" value="ECO:0007669"/>
    <property type="project" value="InterPro"/>
</dbReference>
<dbReference type="InterPro" id="IPR013216">
    <property type="entry name" value="Methyltransf_11"/>
</dbReference>
<dbReference type="InterPro" id="IPR029063">
    <property type="entry name" value="SAM-dependent_MTases_sf"/>
</dbReference>
<evidence type="ECO:0000259" key="1">
    <source>
        <dbReference type="Pfam" id="PF08241"/>
    </source>
</evidence>
<dbReference type="SUPFAM" id="SSF53335">
    <property type="entry name" value="S-adenosyl-L-methionine-dependent methyltransferases"/>
    <property type="match status" value="1"/>
</dbReference>
<protein>
    <recommendedName>
        <fullName evidence="1">Methyltransferase type 11 domain-containing protein</fullName>
    </recommendedName>
</protein>
<organism evidence="2 3">
    <name type="scientific">Candidatus Sungbacteria bacterium RIFCSPHIGHO2_02_FULL_52_23</name>
    <dbReference type="NCBI Taxonomy" id="1802274"/>
    <lineage>
        <taxon>Bacteria</taxon>
        <taxon>Candidatus Sungiibacteriota</taxon>
    </lineage>
</organism>
<comment type="caution">
    <text evidence="2">The sequence shown here is derived from an EMBL/GenBank/DDBJ whole genome shotgun (WGS) entry which is preliminary data.</text>
</comment>
<accession>A0A1G2KVU7</accession>
<reference evidence="2 3" key="1">
    <citation type="journal article" date="2016" name="Nat. Commun.">
        <title>Thousands of microbial genomes shed light on interconnected biogeochemical processes in an aquifer system.</title>
        <authorList>
            <person name="Anantharaman K."/>
            <person name="Brown C.T."/>
            <person name="Hug L.A."/>
            <person name="Sharon I."/>
            <person name="Castelle C.J."/>
            <person name="Probst A.J."/>
            <person name="Thomas B.C."/>
            <person name="Singh A."/>
            <person name="Wilkins M.J."/>
            <person name="Karaoz U."/>
            <person name="Brodie E.L."/>
            <person name="Williams K.H."/>
            <person name="Hubbard S.S."/>
            <person name="Banfield J.F."/>
        </authorList>
    </citation>
    <scope>NUCLEOTIDE SEQUENCE [LARGE SCALE GENOMIC DNA]</scope>
</reference>
<feature type="domain" description="Methyltransferase type 11" evidence="1">
    <location>
        <begin position="11"/>
        <end position="80"/>
    </location>
</feature>
<dbReference type="Gene3D" id="3.40.50.150">
    <property type="entry name" value="Vaccinia Virus protein VP39"/>
    <property type="match status" value="1"/>
</dbReference>
<dbReference type="Proteomes" id="UP000178510">
    <property type="component" value="Unassembled WGS sequence"/>
</dbReference>
<dbReference type="EMBL" id="MHQM01000039">
    <property type="protein sequence ID" value="OHA02742.1"/>
    <property type="molecule type" value="Genomic_DNA"/>
</dbReference>
<dbReference type="STRING" id="1802274.A3J58_02670"/>